<feature type="active site" description="Proton donor/acceptor" evidence="7">
    <location>
        <position position="128"/>
    </location>
</feature>
<dbReference type="OrthoDB" id="9809748at2"/>
<sequence length="174" mass="20232">MKKLKLVTALLLACFLCTSFHPAQIYDSPYYIVIHKTRYELKVFDRKGWLVTYPVVFGSNDMRDKLYEGDRKTPEGNFAIVSKRVHSKWDRMMMLDYPTPSSYEKFNARKNAGIVPASAKIGGGIGIHGTWPHEDFQIDRFRNWTDGCISMRNRDVEELYRMVPVGTKVFIRLN</sequence>
<keyword evidence="5 7" id="KW-0573">Peptidoglycan synthesis</keyword>
<dbReference type="Proteomes" id="UP000199031">
    <property type="component" value="Unassembled WGS sequence"/>
</dbReference>
<dbReference type="RefSeq" id="WP_090655175.1">
    <property type="nucleotide sequence ID" value="NZ_FOXQ01000001.1"/>
</dbReference>
<feature type="active site" description="Nucleophile" evidence="7">
    <location>
        <position position="148"/>
    </location>
</feature>
<dbReference type="EMBL" id="FOXQ01000001">
    <property type="protein sequence ID" value="SFP63749.1"/>
    <property type="molecule type" value="Genomic_DNA"/>
</dbReference>
<reference evidence="10 11" key="1">
    <citation type="submission" date="2016-10" db="EMBL/GenBank/DDBJ databases">
        <authorList>
            <person name="de Groot N.N."/>
        </authorList>
    </citation>
    <scope>NUCLEOTIDE SEQUENCE [LARGE SCALE GENOMIC DNA]</scope>
    <source>
        <strain evidence="10 11">DSM 28286</strain>
    </source>
</reference>
<evidence type="ECO:0000256" key="1">
    <source>
        <dbReference type="ARBA" id="ARBA00004752"/>
    </source>
</evidence>
<keyword evidence="4 7" id="KW-0133">Cell shape</keyword>
<protein>
    <submittedName>
        <fullName evidence="10">L,D-transpeptidase catalytic domain</fullName>
    </submittedName>
</protein>
<gene>
    <name evidence="10" type="ORF">SAMN05444277_101495</name>
</gene>
<dbReference type="Pfam" id="PF03734">
    <property type="entry name" value="YkuD"/>
    <property type="match status" value="1"/>
</dbReference>
<dbReference type="GO" id="GO:0009252">
    <property type="term" value="P:peptidoglycan biosynthetic process"/>
    <property type="evidence" value="ECO:0007669"/>
    <property type="project" value="UniProtKB-UniPathway"/>
</dbReference>
<dbReference type="GO" id="GO:0016740">
    <property type="term" value="F:transferase activity"/>
    <property type="evidence" value="ECO:0007669"/>
    <property type="project" value="UniProtKB-KW"/>
</dbReference>
<feature type="domain" description="L,D-TPase catalytic" evidence="9">
    <location>
        <begin position="30"/>
        <end position="172"/>
    </location>
</feature>
<feature type="signal peptide" evidence="8">
    <location>
        <begin position="1"/>
        <end position="23"/>
    </location>
</feature>
<organism evidence="10 11">
    <name type="scientific">Parafilimonas terrae</name>
    <dbReference type="NCBI Taxonomy" id="1465490"/>
    <lineage>
        <taxon>Bacteria</taxon>
        <taxon>Pseudomonadati</taxon>
        <taxon>Bacteroidota</taxon>
        <taxon>Chitinophagia</taxon>
        <taxon>Chitinophagales</taxon>
        <taxon>Chitinophagaceae</taxon>
        <taxon>Parafilimonas</taxon>
    </lineage>
</organism>
<dbReference type="GO" id="GO:0071555">
    <property type="term" value="P:cell wall organization"/>
    <property type="evidence" value="ECO:0007669"/>
    <property type="project" value="UniProtKB-UniRule"/>
</dbReference>
<evidence type="ECO:0000313" key="11">
    <source>
        <dbReference type="Proteomes" id="UP000199031"/>
    </source>
</evidence>
<dbReference type="PANTHER" id="PTHR36699">
    <property type="entry name" value="LD-TRANSPEPTIDASE"/>
    <property type="match status" value="1"/>
</dbReference>
<name>A0A1I5RZ17_9BACT</name>
<dbReference type="GO" id="GO:0004180">
    <property type="term" value="F:carboxypeptidase activity"/>
    <property type="evidence" value="ECO:0007669"/>
    <property type="project" value="UniProtKB-ARBA"/>
</dbReference>
<dbReference type="AlphaFoldDB" id="A0A1I5RZ17"/>
<evidence type="ECO:0000256" key="7">
    <source>
        <dbReference type="PROSITE-ProRule" id="PRU01373"/>
    </source>
</evidence>
<keyword evidence="11" id="KW-1185">Reference proteome</keyword>
<comment type="similarity">
    <text evidence="2">Belongs to the YkuD family.</text>
</comment>
<evidence type="ECO:0000256" key="3">
    <source>
        <dbReference type="ARBA" id="ARBA00022679"/>
    </source>
</evidence>
<proteinExistence type="inferred from homology"/>
<dbReference type="SUPFAM" id="SSF141523">
    <property type="entry name" value="L,D-transpeptidase catalytic domain-like"/>
    <property type="match status" value="1"/>
</dbReference>
<dbReference type="PROSITE" id="PS52029">
    <property type="entry name" value="LD_TPASE"/>
    <property type="match status" value="1"/>
</dbReference>
<comment type="pathway">
    <text evidence="1 7">Cell wall biogenesis; peptidoglycan biosynthesis.</text>
</comment>
<evidence type="ECO:0000259" key="9">
    <source>
        <dbReference type="PROSITE" id="PS52029"/>
    </source>
</evidence>
<dbReference type="GO" id="GO:0008360">
    <property type="term" value="P:regulation of cell shape"/>
    <property type="evidence" value="ECO:0007669"/>
    <property type="project" value="UniProtKB-UniRule"/>
</dbReference>
<evidence type="ECO:0000256" key="4">
    <source>
        <dbReference type="ARBA" id="ARBA00022960"/>
    </source>
</evidence>
<dbReference type="UniPathway" id="UPA00219"/>
<dbReference type="Gene3D" id="2.40.440.10">
    <property type="entry name" value="L,D-transpeptidase catalytic domain-like"/>
    <property type="match status" value="1"/>
</dbReference>
<dbReference type="CDD" id="cd16913">
    <property type="entry name" value="YkuD_like"/>
    <property type="match status" value="1"/>
</dbReference>
<dbReference type="STRING" id="1465490.SAMN05444277_101495"/>
<dbReference type="InterPro" id="IPR005490">
    <property type="entry name" value="LD_TPept_cat_dom"/>
</dbReference>
<evidence type="ECO:0000256" key="2">
    <source>
        <dbReference type="ARBA" id="ARBA00005992"/>
    </source>
</evidence>
<evidence type="ECO:0000256" key="6">
    <source>
        <dbReference type="ARBA" id="ARBA00023316"/>
    </source>
</evidence>
<accession>A0A1I5RZ17</accession>
<evidence type="ECO:0000256" key="8">
    <source>
        <dbReference type="SAM" id="SignalP"/>
    </source>
</evidence>
<dbReference type="InterPro" id="IPR038063">
    <property type="entry name" value="Transpep_catalytic_dom"/>
</dbReference>
<feature type="chain" id="PRO_5011796759" evidence="8">
    <location>
        <begin position="24"/>
        <end position="174"/>
    </location>
</feature>
<keyword evidence="8" id="KW-0732">Signal</keyword>
<evidence type="ECO:0000256" key="5">
    <source>
        <dbReference type="ARBA" id="ARBA00022984"/>
    </source>
</evidence>
<dbReference type="PANTHER" id="PTHR36699:SF1">
    <property type="entry name" value="L,D-TRANSPEPTIDASE YAFK-RELATED"/>
    <property type="match status" value="1"/>
</dbReference>
<evidence type="ECO:0000313" key="10">
    <source>
        <dbReference type="EMBL" id="SFP63749.1"/>
    </source>
</evidence>
<keyword evidence="6 7" id="KW-0961">Cell wall biogenesis/degradation</keyword>
<keyword evidence="3" id="KW-0808">Transferase</keyword>